<evidence type="ECO:0000313" key="4">
    <source>
        <dbReference type="EMBL" id="CAI6332913.1"/>
    </source>
</evidence>
<keyword evidence="5" id="KW-1185">Reference proteome</keyword>
<name>A0A9W4XII7_9PLEO</name>
<proteinExistence type="inferred from homology"/>
<feature type="domain" description="Carbamoyltransferase C-terminal" evidence="3">
    <location>
        <begin position="512"/>
        <end position="671"/>
    </location>
</feature>
<evidence type="ECO:0008006" key="6">
    <source>
        <dbReference type="Google" id="ProtNLM"/>
    </source>
</evidence>
<dbReference type="OrthoDB" id="414294at2759"/>
<reference evidence="4" key="1">
    <citation type="submission" date="2023-01" db="EMBL/GenBank/DDBJ databases">
        <authorList>
            <person name="Van Ghelder C."/>
            <person name="Rancurel C."/>
        </authorList>
    </citation>
    <scope>NUCLEOTIDE SEQUENCE</scope>
    <source>
        <strain evidence="4">CNCM I-4278</strain>
    </source>
</reference>
<dbReference type="PANTHER" id="PTHR34847:SF1">
    <property type="entry name" value="NODULATION PROTEIN U"/>
    <property type="match status" value="1"/>
</dbReference>
<dbReference type="Pfam" id="PF16861">
    <property type="entry name" value="Carbam_trans_C"/>
    <property type="match status" value="1"/>
</dbReference>
<evidence type="ECO:0000259" key="2">
    <source>
        <dbReference type="Pfam" id="PF02543"/>
    </source>
</evidence>
<dbReference type="EMBL" id="CAOQHR010000004">
    <property type="protein sequence ID" value="CAI6332913.1"/>
    <property type="molecule type" value="Genomic_DNA"/>
</dbReference>
<dbReference type="InterPro" id="IPR051338">
    <property type="entry name" value="NodU/CmcH_Carbamoyltrnsfr"/>
</dbReference>
<organism evidence="4 5">
    <name type="scientific">Periconia digitata</name>
    <dbReference type="NCBI Taxonomy" id="1303443"/>
    <lineage>
        <taxon>Eukaryota</taxon>
        <taxon>Fungi</taxon>
        <taxon>Dikarya</taxon>
        <taxon>Ascomycota</taxon>
        <taxon>Pezizomycotina</taxon>
        <taxon>Dothideomycetes</taxon>
        <taxon>Pleosporomycetidae</taxon>
        <taxon>Pleosporales</taxon>
        <taxon>Massarineae</taxon>
        <taxon>Periconiaceae</taxon>
        <taxon>Periconia</taxon>
    </lineage>
</organism>
<dbReference type="AlphaFoldDB" id="A0A9W4XII7"/>
<dbReference type="Proteomes" id="UP001152607">
    <property type="component" value="Unassembled WGS sequence"/>
</dbReference>
<dbReference type="InterPro" id="IPR038152">
    <property type="entry name" value="Carbam_trans_C_sf"/>
</dbReference>
<dbReference type="InterPro" id="IPR003696">
    <property type="entry name" value="Carbtransf_dom"/>
</dbReference>
<dbReference type="Gene3D" id="3.30.420.40">
    <property type="match status" value="2"/>
</dbReference>
<gene>
    <name evidence="4" type="ORF">PDIGIT_LOCUS5946</name>
</gene>
<sequence length="713" mass="79023">MIGPRNPKLGKFVSTLWKPLAARRYARAGLFPLDSITGTKVCDQINQRVLSGETCYIVGLGISGHNAGASLVQVSLSDGIRLLSNDEEERFVGIKHYQHYPEQAIGELSRRLKLRGVRLDQVAAWATSWNYSASEVAVARIFAEEFPTSVVSLKPETWTMWNPFERCAEARRVPARLRDQLGLDAATPIIMPNHHMNHASFAYAASPFAKSERPVVITVLDGAGDRGAISLFRGENGSISEIFCNEALTESLGLFYSLVSSTHGGWTPLSSEGRYMGAVAWGDQNRLTNPYYRRMREIFHFSPSGRVYLNRGLANWPSMGELRPYTSAFEAIIGKPIPKDKMWNPDAVLNVDSIKHSEITRDRVDLAAATQLVFEDCVFHIVDYLIRSTGSDQLIMAGGTALNGLANMRLLEQFDREWYKRNLDQDTTLKLWVPPTPSDSGVSIGAAYSLALRSKVPCGPSLKHAAWCGIPAQTETIQTALEKDPEIEFHRLGNLKNDLERRAVADLMAFIVAQDGVLGLYQGAAETGPRALGQRSILANPCNPETRKVLNERVKFRETIRPLAPMVTREQADMFFELAEGAAADDYNAYYYMVLMAKARPLAFQKIPSVVHEDGTSRIQIVKPETNPLVHDYLQSMGKRLGAEVSVNTSLNVGGPICQTPTQALGVLRRAKGMTGLVFVSDEGEIFLAWNTVGTKFRDNGEKLKHWVARHNG</sequence>
<dbReference type="CDD" id="cd24033">
    <property type="entry name" value="ASKHA_NBD_NodU_CmcH-like_N"/>
    <property type="match status" value="1"/>
</dbReference>
<dbReference type="InterPro" id="IPR043129">
    <property type="entry name" value="ATPase_NBD"/>
</dbReference>
<dbReference type="Gene3D" id="3.90.870.20">
    <property type="entry name" value="Carbamoyltransferase, C-terminal domain"/>
    <property type="match status" value="1"/>
</dbReference>
<dbReference type="PANTHER" id="PTHR34847">
    <property type="entry name" value="NODULATION PROTEIN U"/>
    <property type="match status" value="1"/>
</dbReference>
<comment type="similarity">
    <text evidence="1">Belongs to the NodU/CmcH family.</text>
</comment>
<dbReference type="SUPFAM" id="SSF53067">
    <property type="entry name" value="Actin-like ATPase domain"/>
    <property type="match status" value="1"/>
</dbReference>
<evidence type="ECO:0000256" key="1">
    <source>
        <dbReference type="ARBA" id="ARBA00006129"/>
    </source>
</evidence>
<evidence type="ECO:0000259" key="3">
    <source>
        <dbReference type="Pfam" id="PF16861"/>
    </source>
</evidence>
<dbReference type="GO" id="GO:0003824">
    <property type="term" value="F:catalytic activity"/>
    <property type="evidence" value="ECO:0007669"/>
    <property type="project" value="InterPro"/>
</dbReference>
<dbReference type="Pfam" id="PF02543">
    <property type="entry name" value="Carbam_trans_N"/>
    <property type="match status" value="1"/>
</dbReference>
<accession>A0A9W4XII7</accession>
<evidence type="ECO:0000313" key="5">
    <source>
        <dbReference type="Proteomes" id="UP001152607"/>
    </source>
</evidence>
<dbReference type="InterPro" id="IPR031730">
    <property type="entry name" value="Carbam_trans_C"/>
</dbReference>
<protein>
    <recommendedName>
        <fullName evidence="6">Carbamoyltransferase</fullName>
    </recommendedName>
</protein>
<feature type="domain" description="Carbamoyltransferase" evidence="2">
    <location>
        <begin position="181"/>
        <end position="447"/>
    </location>
</feature>
<comment type="caution">
    <text evidence="4">The sequence shown here is derived from an EMBL/GenBank/DDBJ whole genome shotgun (WGS) entry which is preliminary data.</text>
</comment>